<proteinExistence type="inferred from homology"/>
<evidence type="ECO:0000313" key="7">
    <source>
        <dbReference type="EMBL" id="GHJ84896.1"/>
    </source>
</evidence>
<dbReference type="AlphaFoldDB" id="A0A8H3YEM4"/>
<keyword evidence="3 6" id="KW-0812">Transmembrane</keyword>
<evidence type="ECO:0000256" key="1">
    <source>
        <dbReference type="ARBA" id="ARBA00004370"/>
    </source>
</evidence>
<feature type="transmembrane region" description="Helical" evidence="6">
    <location>
        <begin position="35"/>
        <end position="57"/>
    </location>
</feature>
<evidence type="ECO:0000313" key="8">
    <source>
        <dbReference type="Proteomes" id="UP000620104"/>
    </source>
</evidence>
<comment type="similarity">
    <text evidence="2">Belongs to the UPF0057 (PMP3) family.</text>
</comment>
<dbReference type="EMBL" id="BLZA01000009">
    <property type="protein sequence ID" value="GHJ84896.1"/>
    <property type="molecule type" value="Genomic_DNA"/>
</dbReference>
<evidence type="ECO:0000256" key="2">
    <source>
        <dbReference type="ARBA" id="ARBA00009530"/>
    </source>
</evidence>
<dbReference type="Pfam" id="PF01679">
    <property type="entry name" value="Pmp3"/>
    <property type="match status" value="1"/>
</dbReference>
<evidence type="ECO:0000256" key="6">
    <source>
        <dbReference type="SAM" id="Phobius"/>
    </source>
</evidence>
<keyword evidence="5 6" id="KW-0472">Membrane</keyword>
<organism evidence="7 8">
    <name type="scientific">Naganishia liquefaciens</name>
    <dbReference type="NCBI Taxonomy" id="104408"/>
    <lineage>
        <taxon>Eukaryota</taxon>
        <taxon>Fungi</taxon>
        <taxon>Dikarya</taxon>
        <taxon>Basidiomycota</taxon>
        <taxon>Agaricomycotina</taxon>
        <taxon>Tremellomycetes</taxon>
        <taxon>Filobasidiales</taxon>
        <taxon>Filobasidiaceae</taxon>
        <taxon>Naganishia</taxon>
    </lineage>
</organism>
<evidence type="ECO:0008006" key="9">
    <source>
        <dbReference type="Google" id="ProtNLM"/>
    </source>
</evidence>
<evidence type="ECO:0000256" key="5">
    <source>
        <dbReference type="ARBA" id="ARBA00023136"/>
    </source>
</evidence>
<evidence type="ECO:0000256" key="3">
    <source>
        <dbReference type="ARBA" id="ARBA00022692"/>
    </source>
</evidence>
<sequence length="67" mass="7385">MAGTQSTGGDMLLYFLSIILPPIGPFAKVGCGAAFWISIALTILGWIPGVIYAWYIISKYGRERVRY</sequence>
<dbReference type="PANTHER" id="PTHR21659">
    <property type="entry name" value="HYDROPHOBIC PROTEIN RCI2 LOW TEMPERATURE AND SALT RESPONSIVE PROTEIN LTI6 -RELATED"/>
    <property type="match status" value="1"/>
</dbReference>
<feature type="transmembrane region" description="Helical" evidence="6">
    <location>
        <begin position="12"/>
        <end position="29"/>
    </location>
</feature>
<evidence type="ECO:0000256" key="4">
    <source>
        <dbReference type="ARBA" id="ARBA00022989"/>
    </source>
</evidence>
<comment type="subcellular location">
    <subcellularLocation>
        <location evidence="1">Membrane</location>
    </subcellularLocation>
</comment>
<protein>
    <recommendedName>
        <fullName evidence="9">YqaE/Pmp3 family membrane protein</fullName>
    </recommendedName>
</protein>
<reference evidence="7" key="1">
    <citation type="submission" date="2020-07" db="EMBL/GenBank/DDBJ databases">
        <title>Draft Genome Sequence of a Deep-Sea Yeast, Naganishia (Cryptococcus) liquefaciens strain N6.</title>
        <authorList>
            <person name="Han Y.W."/>
            <person name="Kajitani R."/>
            <person name="Morimoto H."/>
            <person name="Parhat M."/>
            <person name="Tsubouchi H."/>
            <person name="Bakenova O."/>
            <person name="Ogata M."/>
            <person name="Argunhan B."/>
            <person name="Aoki R."/>
            <person name="Kajiwara S."/>
            <person name="Itoh T."/>
            <person name="Iwasaki H."/>
        </authorList>
    </citation>
    <scope>NUCLEOTIDE SEQUENCE</scope>
    <source>
        <strain evidence="7">N6</strain>
    </source>
</reference>
<gene>
    <name evidence="7" type="ORF">NliqN6_1298</name>
</gene>
<comment type="caution">
    <text evidence="7">The sequence shown here is derived from an EMBL/GenBank/DDBJ whole genome shotgun (WGS) entry which is preliminary data.</text>
</comment>
<dbReference type="OrthoDB" id="2802411at2759"/>
<name>A0A8H3YEM4_9TREE</name>
<dbReference type="PANTHER" id="PTHR21659:SF112">
    <property type="entry name" value="PROTEIN SNA2-RELATED"/>
    <property type="match status" value="1"/>
</dbReference>
<dbReference type="GO" id="GO:0016020">
    <property type="term" value="C:membrane"/>
    <property type="evidence" value="ECO:0007669"/>
    <property type="project" value="UniProtKB-SubCell"/>
</dbReference>
<dbReference type="Proteomes" id="UP000620104">
    <property type="component" value="Unassembled WGS sequence"/>
</dbReference>
<dbReference type="InterPro" id="IPR000612">
    <property type="entry name" value="PMP3"/>
</dbReference>
<keyword evidence="8" id="KW-1185">Reference proteome</keyword>
<keyword evidence="4 6" id="KW-1133">Transmembrane helix</keyword>
<accession>A0A8H3YEM4</accession>